<keyword evidence="4" id="KW-0503">Monooxygenase</keyword>
<organism evidence="6 7">
    <name type="scientific">Baudoinia panamericana (strain UAMH 10762)</name>
    <name type="common">Angels' share fungus</name>
    <name type="synonym">Baudoinia compniacensis (strain UAMH 10762)</name>
    <dbReference type="NCBI Taxonomy" id="717646"/>
    <lineage>
        <taxon>Eukaryota</taxon>
        <taxon>Fungi</taxon>
        <taxon>Dikarya</taxon>
        <taxon>Ascomycota</taxon>
        <taxon>Pezizomycotina</taxon>
        <taxon>Dothideomycetes</taxon>
        <taxon>Dothideomycetidae</taxon>
        <taxon>Mycosphaerellales</taxon>
        <taxon>Teratosphaeriaceae</taxon>
        <taxon>Baudoinia</taxon>
    </lineage>
</organism>
<proteinExistence type="predicted"/>
<evidence type="ECO:0000313" key="7">
    <source>
        <dbReference type="Proteomes" id="UP000011761"/>
    </source>
</evidence>
<keyword evidence="3" id="KW-0560">Oxidoreductase</keyword>
<dbReference type="eggNOG" id="KOG2614">
    <property type="taxonomic scope" value="Eukaryota"/>
</dbReference>
<dbReference type="PANTHER" id="PTHR46972">
    <property type="entry name" value="MONOOXYGENASE ASQM-RELATED"/>
    <property type="match status" value="1"/>
</dbReference>
<dbReference type="Proteomes" id="UP000011761">
    <property type="component" value="Unassembled WGS sequence"/>
</dbReference>
<dbReference type="Pfam" id="PF01494">
    <property type="entry name" value="FAD_binding_3"/>
    <property type="match status" value="1"/>
</dbReference>
<evidence type="ECO:0000256" key="1">
    <source>
        <dbReference type="ARBA" id="ARBA00022630"/>
    </source>
</evidence>
<reference evidence="6 7" key="1">
    <citation type="journal article" date="2012" name="PLoS Pathog.">
        <title>Diverse lifestyles and strategies of plant pathogenesis encoded in the genomes of eighteen Dothideomycetes fungi.</title>
        <authorList>
            <person name="Ohm R.A."/>
            <person name="Feau N."/>
            <person name="Henrissat B."/>
            <person name="Schoch C.L."/>
            <person name="Horwitz B.A."/>
            <person name="Barry K.W."/>
            <person name="Condon B.J."/>
            <person name="Copeland A.C."/>
            <person name="Dhillon B."/>
            <person name="Glaser F."/>
            <person name="Hesse C.N."/>
            <person name="Kosti I."/>
            <person name="LaButti K."/>
            <person name="Lindquist E.A."/>
            <person name="Lucas S."/>
            <person name="Salamov A.A."/>
            <person name="Bradshaw R.E."/>
            <person name="Ciuffetti L."/>
            <person name="Hamelin R.C."/>
            <person name="Kema G.H.J."/>
            <person name="Lawrence C."/>
            <person name="Scott J.A."/>
            <person name="Spatafora J.W."/>
            <person name="Turgeon B.G."/>
            <person name="de Wit P.J.G.M."/>
            <person name="Zhong S."/>
            <person name="Goodwin S.B."/>
            <person name="Grigoriev I.V."/>
        </authorList>
    </citation>
    <scope>NUCLEOTIDE SEQUENCE [LARGE SCALE GENOMIC DNA]</scope>
    <source>
        <strain evidence="6 7">UAMH 10762</strain>
    </source>
</reference>
<keyword evidence="7" id="KW-1185">Reference proteome</keyword>
<keyword evidence="2" id="KW-0274">FAD</keyword>
<dbReference type="InterPro" id="IPR036188">
    <property type="entry name" value="FAD/NAD-bd_sf"/>
</dbReference>
<dbReference type="GeneID" id="19110343"/>
<dbReference type="Gene3D" id="3.50.50.60">
    <property type="entry name" value="FAD/NAD(P)-binding domain"/>
    <property type="match status" value="1"/>
</dbReference>
<evidence type="ECO:0000256" key="2">
    <source>
        <dbReference type="ARBA" id="ARBA00022827"/>
    </source>
</evidence>
<gene>
    <name evidence="6" type="ORF">BAUCODRAFT_258020</name>
</gene>
<dbReference type="AlphaFoldDB" id="M2N176"/>
<evidence type="ECO:0000259" key="5">
    <source>
        <dbReference type="Pfam" id="PF01494"/>
    </source>
</evidence>
<protein>
    <recommendedName>
        <fullName evidence="5">FAD-binding domain-containing protein</fullName>
    </recommendedName>
</protein>
<feature type="domain" description="FAD-binding" evidence="5">
    <location>
        <begin position="15"/>
        <end position="370"/>
    </location>
</feature>
<dbReference type="OrthoDB" id="655030at2759"/>
<dbReference type="KEGG" id="bcom:BAUCODRAFT_258020"/>
<evidence type="ECO:0000313" key="6">
    <source>
        <dbReference type="EMBL" id="EMC92684.1"/>
    </source>
</evidence>
<evidence type="ECO:0000256" key="4">
    <source>
        <dbReference type="ARBA" id="ARBA00023033"/>
    </source>
</evidence>
<dbReference type="HOGENOM" id="CLU_009665_4_0_1"/>
<accession>M2N176</accession>
<dbReference type="PRINTS" id="PR00420">
    <property type="entry name" value="RNGMNOXGNASE"/>
</dbReference>
<dbReference type="GO" id="GO:0004497">
    <property type="term" value="F:monooxygenase activity"/>
    <property type="evidence" value="ECO:0007669"/>
    <property type="project" value="UniProtKB-KW"/>
</dbReference>
<dbReference type="OMA" id="EGPFHAW"/>
<sequence length="402" mass="43434">MTPPTTTTTTPQPPIAIVGAGPSGLILARLLENAGIAYTVFDRDASASSSGGQGGTLDIHVADGQQALKEAGLISQFRARARGDSPTIMMDKTGKVFLDSAMFASQEVEGEKAHADRPEIDRRDLRDLLLGSIPEGRVRWGVRVQEVFRGQDGLMGIRFVDGRVEAGFRLVVGADGAWSKVRRLVTSAKPQYSGFHFLTTIIKPSNPYHSAAASVAGKGMNMMCAHEKQVVMVKLGDESYYVGVAMALPESWRQENADLLANPSQLGAALVRDYLADWPQAQKDVVGHADEQFRPWPLYAMPTESLSWETVPGVALVGDAAHLTTPFVGEGVNCAMYDSLQLAQQIVKHGVDDLTAAVAAYEKEMFPRGIDLIQRSAKSGELLFAPDAPRGWLKHHVGIEVD</sequence>
<keyword evidence="1" id="KW-0285">Flavoprotein</keyword>
<dbReference type="EMBL" id="KB445561">
    <property type="protein sequence ID" value="EMC92684.1"/>
    <property type="molecule type" value="Genomic_DNA"/>
</dbReference>
<dbReference type="GO" id="GO:0071949">
    <property type="term" value="F:FAD binding"/>
    <property type="evidence" value="ECO:0007669"/>
    <property type="project" value="InterPro"/>
</dbReference>
<dbReference type="SUPFAM" id="SSF51905">
    <property type="entry name" value="FAD/NAD(P)-binding domain"/>
    <property type="match status" value="1"/>
</dbReference>
<name>M2N176_BAUPA</name>
<evidence type="ECO:0000256" key="3">
    <source>
        <dbReference type="ARBA" id="ARBA00023002"/>
    </source>
</evidence>
<dbReference type="PANTHER" id="PTHR46972:SF1">
    <property type="entry name" value="FAD DEPENDENT OXIDOREDUCTASE DOMAIN-CONTAINING PROTEIN"/>
    <property type="match status" value="1"/>
</dbReference>
<dbReference type="InterPro" id="IPR002938">
    <property type="entry name" value="FAD-bd"/>
</dbReference>
<dbReference type="RefSeq" id="XP_007680056.1">
    <property type="nucleotide sequence ID" value="XM_007681866.1"/>
</dbReference>